<organism evidence="2 3">
    <name type="scientific">Petrolisthes manimaculis</name>
    <dbReference type="NCBI Taxonomy" id="1843537"/>
    <lineage>
        <taxon>Eukaryota</taxon>
        <taxon>Metazoa</taxon>
        <taxon>Ecdysozoa</taxon>
        <taxon>Arthropoda</taxon>
        <taxon>Crustacea</taxon>
        <taxon>Multicrustacea</taxon>
        <taxon>Malacostraca</taxon>
        <taxon>Eumalacostraca</taxon>
        <taxon>Eucarida</taxon>
        <taxon>Decapoda</taxon>
        <taxon>Pleocyemata</taxon>
        <taxon>Anomura</taxon>
        <taxon>Galatheoidea</taxon>
        <taxon>Porcellanidae</taxon>
        <taxon>Petrolisthes</taxon>
    </lineage>
</organism>
<evidence type="ECO:0000313" key="2">
    <source>
        <dbReference type="EMBL" id="KAK4324093.1"/>
    </source>
</evidence>
<feature type="compositionally biased region" description="Basic and acidic residues" evidence="1">
    <location>
        <begin position="9"/>
        <end position="45"/>
    </location>
</feature>
<evidence type="ECO:0000256" key="1">
    <source>
        <dbReference type="SAM" id="MobiDB-lite"/>
    </source>
</evidence>
<reference evidence="2" key="1">
    <citation type="submission" date="2023-11" db="EMBL/GenBank/DDBJ databases">
        <title>Genome assemblies of two species of porcelain crab, Petrolisthes cinctipes and Petrolisthes manimaculis (Anomura: Porcellanidae).</title>
        <authorList>
            <person name="Angst P."/>
        </authorList>
    </citation>
    <scope>NUCLEOTIDE SEQUENCE</scope>
    <source>
        <strain evidence="2">PB745_02</strain>
        <tissue evidence="2">Gill</tissue>
    </source>
</reference>
<evidence type="ECO:0000313" key="3">
    <source>
        <dbReference type="Proteomes" id="UP001292094"/>
    </source>
</evidence>
<dbReference type="Proteomes" id="UP001292094">
    <property type="component" value="Unassembled WGS sequence"/>
</dbReference>
<keyword evidence="3" id="KW-1185">Reference proteome</keyword>
<comment type="caution">
    <text evidence="2">The sequence shown here is derived from an EMBL/GenBank/DDBJ whole genome shotgun (WGS) entry which is preliminary data.</text>
</comment>
<proteinExistence type="predicted"/>
<dbReference type="EMBL" id="JAWZYT010000380">
    <property type="protein sequence ID" value="KAK4324093.1"/>
    <property type="molecule type" value="Genomic_DNA"/>
</dbReference>
<feature type="compositionally biased region" description="Basic and acidic residues" evidence="1">
    <location>
        <begin position="69"/>
        <end position="81"/>
    </location>
</feature>
<protein>
    <submittedName>
        <fullName evidence="2">Uncharacterized protein</fullName>
    </submittedName>
</protein>
<accession>A0AAE1UGU2</accession>
<feature type="region of interest" description="Disordered" evidence="1">
    <location>
        <begin position="1"/>
        <end position="110"/>
    </location>
</feature>
<dbReference type="AlphaFoldDB" id="A0AAE1UGU2"/>
<name>A0AAE1UGU2_9EUCA</name>
<sequence>MSYDKSRKRNESKSDTAGEARGDDGKGRRDGVGGMESRERREAGRRGKGRQVVGLGWDDWKRKGGKAGGGERRGCLKEGGGRRGSQHNSTLVLPYGSVEISRKPATTTRT</sequence>
<gene>
    <name evidence="2" type="ORF">Pmani_005252</name>
</gene>